<evidence type="ECO:0000313" key="2">
    <source>
        <dbReference type="Proteomes" id="UP000273083"/>
    </source>
</evidence>
<protein>
    <recommendedName>
        <fullName evidence="3">Glyoxalase/bleomycin resistance protein/dioxygenase superfamily protein</fullName>
    </recommendedName>
</protein>
<dbReference type="Proteomes" id="UP000273083">
    <property type="component" value="Unassembled WGS sequence"/>
</dbReference>
<dbReference type="SUPFAM" id="SSF54593">
    <property type="entry name" value="Glyoxalase/Bleomycin resistance protein/Dihydroxybiphenyl dioxygenase"/>
    <property type="match status" value="1"/>
</dbReference>
<organism evidence="1 2">
    <name type="scientific">Mobilisporobacter senegalensis</name>
    <dbReference type="NCBI Taxonomy" id="1329262"/>
    <lineage>
        <taxon>Bacteria</taxon>
        <taxon>Bacillati</taxon>
        <taxon>Bacillota</taxon>
        <taxon>Clostridia</taxon>
        <taxon>Lachnospirales</taxon>
        <taxon>Lachnospiraceae</taxon>
        <taxon>Mobilisporobacter</taxon>
    </lineage>
</organism>
<dbReference type="AlphaFoldDB" id="A0A3N1XVE0"/>
<proteinExistence type="predicted"/>
<dbReference type="RefSeq" id="WP_123608281.1">
    <property type="nucleotide sequence ID" value="NZ_RJVG01000002.1"/>
</dbReference>
<dbReference type="InterPro" id="IPR029068">
    <property type="entry name" value="Glyas_Bleomycin-R_OHBP_Dase"/>
</dbReference>
<keyword evidence="2" id="KW-1185">Reference proteome</keyword>
<dbReference type="Gene3D" id="3.10.180.10">
    <property type="entry name" value="2,3-Dihydroxybiphenyl 1,2-Dioxygenase, domain 1"/>
    <property type="match status" value="1"/>
</dbReference>
<reference evidence="1 2" key="1">
    <citation type="submission" date="2018-11" db="EMBL/GenBank/DDBJ databases">
        <title>Genomic Encyclopedia of Type Strains, Phase IV (KMG-IV): sequencing the most valuable type-strain genomes for metagenomic binning, comparative biology and taxonomic classification.</title>
        <authorList>
            <person name="Goeker M."/>
        </authorList>
    </citation>
    <scope>NUCLEOTIDE SEQUENCE [LARGE SCALE GENOMIC DNA]</scope>
    <source>
        <strain evidence="1 2">DSM 26537</strain>
    </source>
</reference>
<evidence type="ECO:0000313" key="1">
    <source>
        <dbReference type="EMBL" id="ROR30584.1"/>
    </source>
</evidence>
<accession>A0A3N1XVE0</accession>
<dbReference type="OrthoDB" id="6624781at2"/>
<comment type="caution">
    <text evidence="1">The sequence shown here is derived from an EMBL/GenBank/DDBJ whole genome shotgun (WGS) entry which is preliminary data.</text>
</comment>
<gene>
    <name evidence="1" type="ORF">EDD66_102236</name>
</gene>
<sequence length="234" mass="27408">MNKIIPILPCPSIKEQVIFFENLGFTTMEVFASPNPYAVLQYGTFEIHFYGSKKTEPSENPNMCFMRVEDVDRTYEEFITNYKKNIGKIPRNGIPRISKPRDLQSDRRFTLTDAGGNTFFIGTPIKENFYRTIDNEEYAENFKILYDLTYSKEDCNIAFNMLMKFFPTDITTIKADELDIAKILLVALDINLQKNKIIDERISGRLNEILHTCDKQNSYWEKILEKYNEIINDE</sequence>
<dbReference type="EMBL" id="RJVG01000002">
    <property type="protein sequence ID" value="ROR30584.1"/>
    <property type="molecule type" value="Genomic_DNA"/>
</dbReference>
<name>A0A3N1XVE0_9FIRM</name>
<evidence type="ECO:0008006" key="3">
    <source>
        <dbReference type="Google" id="ProtNLM"/>
    </source>
</evidence>